<dbReference type="RefSeq" id="WP_345040027.1">
    <property type="nucleotide sequence ID" value="NZ_BAABBA010000007.1"/>
</dbReference>
<feature type="domain" description="AB hydrolase-1" evidence="1">
    <location>
        <begin position="42"/>
        <end position="265"/>
    </location>
</feature>
<keyword evidence="3" id="KW-1185">Reference proteome</keyword>
<dbReference type="Proteomes" id="UP001499841">
    <property type="component" value="Unassembled WGS sequence"/>
</dbReference>
<dbReference type="Gene3D" id="3.40.50.1820">
    <property type="entry name" value="alpha/beta hydrolase"/>
    <property type="match status" value="1"/>
</dbReference>
<evidence type="ECO:0000259" key="1">
    <source>
        <dbReference type="Pfam" id="PF12697"/>
    </source>
</evidence>
<dbReference type="InterPro" id="IPR029058">
    <property type="entry name" value="AB_hydrolase_fold"/>
</dbReference>
<sequence length="296" mass="30753">MDGSTQRVTSADGTTLAYESYGSGPAVILVAAAMNDVSGLRPLAQALAEAGVRAVTYDRRGRGASDDAAAVGDRTPVTGAVERELDDLDALLAAVGGRAAVLGYSSGGHLALLATIRNPGFIALAMFEPPFAFEGESTEPTTAEAEVLSALVAEGRRADAVISFQRAIGLDEEMLEQIRHAPFFPALEALANSLVYDAAVTGLYPDPGLLGSEVRVPATVMHGRDTWPDLAAASRRAAEAIPGAELRPVEGANHRIVPHAVAAEVLKLLARVPAAFDPTSPTARPLRSHRPATPHG</sequence>
<dbReference type="PANTHER" id="PTHR43433:SF5">
    <property type="entry name" value="AB HYDROLASE-1 DOMAIN-CONTAINING PROTEIN"/>
    <property type="match status" value="1"/>
</dbReference>
<proteinExistence type="predicted"/>
<keyword evidence="2" id="KW-0378">Hydrolase</keyword>
<dbReference type="EMBL" id="BAABBA010000007">
    <property type="protein sequence ID" value="GAA4287406.1"/>
    <property type="molecule type" value="Genomic_DNA"/>
</dbReference>
<gene>
    <name evidence="2" type="ORF">GCM10022262_17650</name>
</gene>
<evidence type="ECO:0000313" key="2">
    <source>
        <dbReference type="EMBL" id="GAA4287406.1"/>
    </source>
</evidence>
<accession>A0ABP8ETV6</accession>
<dbReference type="Pfam" id="PF12697">
    <property type="entry name" value="Abhydrolase_6"/>
    <property type="match status" value="1"/>
</dbReference>
<dbReference type="PANTHER" id="PTHR43433">
    <property type="entry name" value="HYDROLASE, ALPHA/BETA FOLD FAMILY PROTEIN"/>
    <property type="match status" value="1"/>
</dbReference>
<comment type="caution">
    <text evidence="2">The sequence shown here is derived from an EMBL/GenBank/DDBJ whole genome shotgun (WGS) entry which is preliminary data.</text>
</comment>
<reference evidence="3" key="1">
    <citation type="journal article" date="2019" name="Int. J. Syst. Evol. Microbiol.">
        <title>The Global Catalogue of Microorganisms (GCM) 10K type strain sequencing project: providing services to taxonomists for standard genome sequencing and annotation.</title>
        <authorList>
            <consortium name="The Broad Institute Genomics Platform"/>
            <consortium name="The Broad Institute Genome Sequencing Center for Infectious Disease"/>
            <person name="Wu L."/>
            <person name="Ma J."/>
        </authorList>
    </citation>
    <scope>NUCLEOTIDE SEQUENCE [LARGE SCALE GENOMIC DNA]</scope>
    <source>
        <strain evidence="3">JCM 17459</strain>
    </source>
</reference>
<dbReference type="InterPro" id="IPR000073">
    <property type="entry name" value="AB_hydrolase_1"/>
</dbReference>
<name>A0ABP8ETV6_9MICO</name>
<protein>
    <submittedName>
        <fullName evidence="2">Alpha/beta hydrolase</fullName>
    </submittedName>
</protein>
<dbReference type="InterPro" id="IPR050471">
    <property type="entry name" value="AB_hydrolase"/>
</dbReference>
<dbReference type="GO" id="GO:0016787">
    <property type="term" value="F:hydrolase activity"/>
    <property type="evidence" value="ECO:0007669"/>
    <property type="project" value="UniProtKB-KW"/>
</dbReference>
<evidence type="ECO:0000313" key="3">
    <source>
        <dbReference type="Proteomes" id="UP001499841"/>
    </source>
</evidence>
<organism evidence="2 3">
    <name type="scientific">Georgenia daeguensis</name>
    <dbReference type="NCBI Taxonomy" id="908355"/>
    <lineage>
        <taxon>Bacteria</taxon>
        <taxon>Bacillati</taxon>
        <taxon>Actinomycetota</taxon>
        <taxon>Actinomycetes</taxon>
        <taxon>Micrococcales</taxon>
        <taxon>Bogoriellaceae</taxon>
        <taxon>Georgenia</taxon>
    </lineage>
</organism>
<dbReference type="SUPFAM" id="SSF53474">
    <property type="entry name" value="alpha/beta-Hydrolases"/>
    <property type="match status" value="1"/>
</dbReference>